<dbReference type="AlphaFoldDB" id="A0A141BRG5"/>
<reference evidence="1" key="1">
    <citation type="submission" date="2015-02" db="EMBL/GenBank/DDBJ databases">
        <title>Factors That Affect the Transfer of a beta-lactam Resistance Conferring Plasmid.</title>
        <authorList>
            <person name="Nandel N."/>
        </authorList>
    </citation>
    <scope>NUCLEOTIDE SEQUENCE</scope>
    <source>
        <strain evidence="1">MG1655 YFP</strain>
        <plasmid evidence="1">ESBL242</plasmid>
    </source>
</reference>
<keyword evidence="1" id="KW-0614">Plasmid</keyword>
<organism evidence="1">
    <name type="scientific">Escherichia coli</name>
    <dbReference type="NCBI Taxonomy" id="562"/>
    <lineage>
        <taxon>Bacteria</taxon>
        <taxon>Pseudomonadati</taxon>
        <taxon>Pseudomonadota</taxon>
        <taxon>Gammaproteobacteria</taxon>
        <taxon>Enterobacterales</taxon>
        <taxon>Enterobacteriaceae</taxon>
        <taxon>Escherichia</taxon>
    </lineage>
</organism>
<accession>A0A141BRG5</accession>
<proteinExistence type="predicted"/>
<dbReference type="EMBL" id="KP792123">
    <property type="protein sequence ID" value="AKN41089.1"/>
    <property type="molecule type" value="Genomic_DNA"/>
</dbReference>
<evidence type="ECO:0008006" key="2">
    <source>
        <dbReference type="Google" id="ProtNLM"/>
    </source>
</evidence>
<protein>
    <recommendedName>
        <fullName evidence="2">Ead/Ea22-like family protein</fullName>
    </recommendedName>
</protein>
<geneLocation type="plasmid" evidence="1">
    <name>ESBL242</name>
</geneLocation>
<sequence length="183" mass="19969">MSNKIENPVVLIHKRENHDSYAVAITNGSHDFYDGLLMASVSPDEADNSFAVFAMVGYYMAAEIEKLRAQRDVLAAENVALRSKAAELAHEASKIYSAYNATITEPDGDFMDMQTLHEMQCIETPATDAFLAEVRAQGVDMARNAMIDFVDGEVGPNKNVPGLIRGAEICVSIAEQLRKGGNQ</sequence>
<evidence type="ECO:0000313" key="1">
    <source>
        <dbReference type="EMBL" id="AKN41089.1"/>
    </source>
</evidence>
<name>A0A141BRG5_ECOLX</name>
<dbReference type="RefSeq" id="WP_094284663.1">
    <property type="nucleotide sequence ID" value="NZ_CP184054.1"/>
</dbReference>